<proteinExistence type="predicted"/>
<sequence>MVSKTEEAQLNRLESQIDNGGGGGGGVWEYLCLVRKLKIQSWMEGNEVELLDDESEWTL</sequence>
<accession>A0A2P6PF11</accession>
<evidence type="ECO:0008006" key="3">
    <source>
        <dbReference type="Google" id="ProtNLM"/>
    </source>
</evidence>
<name>A0A2P6PF11_ROSCH</name>
<gene>
    <name evidence="1" type="ORF">RchiOBHm_Chr7g0229041</name>
</gene>
<dbReference type="AlphaFoldDB" id="A0A2P6PF11"/>
<dbReference type="EMBL" id="PDCK01000045">
    <property type="protein sequence ID" value="PRQ20517.1"/>
    <property type="molecule type" value="Genomic_DNA"/>
</dbReference>
<evidence type="ECO:0000313" key="1">
    <source>
        <dbReference type="EMBL" id="PRQ20517.1"/>
    </source>
</evidence>
<dbReference type="Gramene" id="PRQ20517">
    <property type="protein sequence ID" value="PRQ20517"/>
    <property type="gene ID" value="RchiOBHm_Chr7g0229041"/>
</dbReference>
<comment type="caution">
    <text evidence="1">The sequence shown here is derived from an EMBL/GenBank/DDBJ whole genome shotgun (WGS) entry which is preliminary data.</text>
</comment>
<dbReference type="Proteomes" id="UP000238479">
    <property type="component" value="Chromosome 7"/>
</dbReference>
<reference evidence="1 2" key="1">
    <citation type="journal article" date="2018" name="Nat. Genet.">
        <title>The Rosa genome provides new insights in the design of modern roses.</title>
        <authorList>
            <person name="Bendahmane M."/>
        </authorList>
    </citation>
    <scope>NUCLEOTIDE SEQUENCE [LARGE SCALE GENOMIC DNA]</scope>
    <source>
        <strain evidence="2">cv. Old Blush</strain>
    </source>
</reference>
<protein>
    <recommendedName>
        <fullName evidence="3">ER membrane protein complex subunit 2</fullName>
    </recommendedName>
</protein>
<evidence type="ECO:0000313" key="2">
    <source>
        <dbReference type="Proteomes" id="UP000238479"/>
    </source>
</evidence>
<keyword evidence="2" id="KW-1185">Reference proteome</keyword>
<dbReference type="STRING" id="74649.A0A2P6PF11"/>
<organism evidence="1 2">
    <name type="scientific">Rosa chinensis</name>
    <name type="common">China rose</name>
    <dbReference type="NCBI Taxonomy" id="74649"/>
    <lineage>
        <taxon>Eukaryota</taxon>
        <taxon>Viridiplantae</taxon>
        <taxon>Streptophyta</taxon>
        <taxon>Embryophyta</taxon>
        <taxon>Tracheophyta</taxon>
        <taxon>Spermatophyta</taxon>
        <taxon>Magnoliopsida</taxon>
        <taxon>eudicotyledons</taxon>
        <taxon>Gunneridae</taxon>
        <taxon>Pentapetalae</taxon>
        <taxon>rosids</taxon>
        <taxon>fabids</taxon>
        <taxon>Rosales</taxon>
        <taxon>Rosaceae</taxon>
        <taxon>Rosoideae</taxon>
        <taxon>Rosoideae incertae sedis</taxon>
        <taxon>Rosa</taxon>
    </lineage>
</organism>